<dbReference type="EMBL" id="LN999010">
    <property type="protein sequence ID" value="CUX77760.1"/>
    <property type="molecule type" value="Genomic_DNA"/>
</dbReference>
<sequence>MVKKVAITIALTAEASSGLVVLRPSLPKIGTREAKNADSRA</sequence>
<evidence type="ECO:0000313" key="2">
    <source>
        <dbReference type="Proteomes" id="UP000093069"/>
    </source>
</evidence>
<evidence type="ECO:0000313" key="1">
    <source>
        <dbReference type="EMBL" id="CUX77760.1"/>
    </source>
</evidence>
<dbReference type="Proteomes" id="UP000093069">
    <property type="component" value="Chromosome I"/>
</dbReference>
<reference evidence="2" key="1">
    <citation type="submission" date="2016-01" db="EMBL/GenBank/DDBJ databases">
        <authorList>
            <person name="Vorgias C.E."/>
        </authorList>
    </citation>
    <scope>NUCLEOTIDE SEQUENCE [LARGE SCALE GENOMIC DNA]</scope>
</reference>
<dbReference type="AlphaFoldDB" id="A0A160VSF9"/>
<organism evidence="1 2">
    <name type="scientific">Thermococcus chitonophagus</name>
    <dbReference type="NCBI Taxonomy" id="54262"/>
    <lineage>
        <taxon>Archaea</taxon>
        <taxon>Methanobacteriati</taxon>
        <taxon>Methanobacteriota</taxon>
        <taxon>Thermococci</taxon>
        <taxon>Thermococcales</taxon>
        <taxon>Thermococcaceae</taxon>
        <taxon>Thermococcus</taxon>
    </lineage>
</organism>
<accession>A0A160VSF9</accession>
<protein>
    <submittedName>
        <fullName evidence="1">Uncharacterized protein</fullName>
    </submittedName>
</protein>
<proteinExistence type="predicted"/>
<gene>
    <name evidence="1" type="ORF">CHITON_0981</name>
</gene>
<name>A0A160VSF9_9EURY</name>
<dbReference type="KEGG" id="tch:CHITON_0981"/>